<evidence type="ECO:0000256" key="2">
    <source>
        <dbReference type="SAM" id="SignalP"/>
    </source>
</evidence>
<feature type="chain" id="PRO_5035791133" description="Secreted protein" evidence="2">
    <location>
        <begin position="22"/>
        <end position="103"/>
    </location>
</feature>
<evidence type="ECO:0000313" key="3">
    <source>
        <dbReference type="EMBL" id="KAF6214451.1"/>
    </source>
</evidence>
<reference evidence="3" key="1">
    <citation type="journal article" date="2021" name="Mol. Ecol. Resour.">
        <title>Apolygus lucorum genome provides insights into omnivorousness and mesophyll feeding.</title>
        <authorList>
            <person name="Liu Y."/>
            <person name="Liu H."/>
            <person name="Wang H."/>
            <person name="Huang T."/>
            <person name="Liu B."/>
            <person name="Yang B."/>
            <person name="Yin L."/>
            <person name="Li B."/>
            <person name="Zhang Y."/>
            <person name="Zhang S."/>
            <person name="Jiang F."/>
            <person name="Zhang X."/>
            <person name="Ren Y."/>
            <person name="Wang B."/>
            <person name="Wang S."/>
            <person name="Lu Y."/>
            <person name="Wu K."/>
            <person name="Fan W."/>
            <person name="Wang G."/>
        </authorList>
    </citation>
    <scope>NUCLEOTIDE SEQUENCE</scope>
    <source>
        <strain evidence="3">12Hb</strain>
    </source>
</reference>
<gene>
    <name evidence="3" type="ORF">GE061_009194</name>
</gene>
<feature type="region of interest" description="Disordered" evidence="1">
    <location>
        <begin position="25"/>
        <end position="79"/>
    </location>
</feature>
<keyword evidence="4" id="KW-1185">Reference proteome</keyword>
<protein>
    <recommendedName>
        <fullName evidence="5">Secreted protein</fullName>
    </recommendedName>
</protein>
<evidence type="ECO:0000256" key="1">
    <source>
        <dbReference type="SAM" id="MobiDB-lite"/>
    </source>
</evidence>
<comment type="caution">
    <text evidence="3">The sequence shown here is derived from an EMBL/GenBank/DDBJ whole genome shotgun (WGS) entry which is preliminary data.</text>
</comment>
<organism evidence="3 4">
    <name type="scientific">Apolygus lucorum</name>
    <name type="common">Small green plant bug</name>
    <name type="synonym">Lygocoris lucorum</name>
    <dbReference type="NCBI Taxonomy" id="248454"/>
    <lineage>
        <taxon>Eukaryota</taxon>
        <taxon>Metazoa</taxon>
        <taxon>Ecdysozoa</taxon>
        <taxon>Arthropoda</taxon>
        <taxon>Hexapoda</taxon>
        <taxon>Insecta</taxon>
        <taxon>Pterygota</taxon>
        <taxon>Neoptera</taxon>
        <taxon>Paraneoptera</taxon>
        <taxon>Hemiptera</taxon>
        <taxon>Heteroptera</taxon>
        <taxon>Panheteroptera</taxon>
        <taxon>Cimicomorpha</taxon>
        <taxon>Miridae</taxon>
        <taxon>Mirini</taxon>
        <taxon>Apolygus</taxon>
    </lineage>
</organism>
<sequence length="103" mass="10921">MRAGVIVGVLVCSVLVGLVESKSAHKYQNHGNRDSPEGGVAAEDHTLKNREEPVTSPNEANLAEDGKPKKHGSNEVIPAKHSGTETILAALKTAWNLLLALSF</sequence>
<dbReference type="AlphaFoldDB" id="A0A8S9Y1L4"/>
<dbReference type="Proteomes" id="UP000466442">
    <property type="component" value="Unassembled WGS sequence"/>
</dbReference>
<feature type="compositionally biased region" description="Basic and acidic residues" evidence="1">
    <location>
        <begin position="31"/>
        <end position="53"/>
    </location>
</feature>
<evidence type="ECO:0000313" key="4">
    <source>
        <dbReference type="Proteomes" id="UP000466442"/>
    </source>
</evidence>
<keyword evidence="2" id="KW-0732">Signal</keyword>
<name>A0A8S9Y1L4_APOLU</name>
<dbReference type="EMBL" id="WIXP02000002">
    <property type="protein sequence ID" value="KAF6214451.1"/>
    <property type="molecule type" value="Genomic_DNA"/>
</dbReference>
<evidence type="ECO:0008006" key="5">
    <source>
        <dbReference type="Google" id="ProtNLM"/>
    </source>
</evidence>
<proteinExistence type="predicted"/>
<accession>A0A8S9Y1L4</accession>
<feature type="signal peptide" evidence="2">
    <location>
        <begin position="1"/>
        <end position="21"/>
    </location>
</feature>